<dbReference type="CDD" id="cd00338">
    <property type="entry name" value="Ser_Recombinase"/>
    <property type="match status" value="1"/>
</dbReference>
<dbReference type="GO" id="GO:0003677">
    <property type="term" value="F:DNA binding"/>
    <property type="evidence" value="ECO:0007669"/>
    <property type="project" value="InterPro"/>
</dbReference>
<evidence type="ECO:0000259" key="1">
    <source>
        <dbReference type="PROSITE" id="PS51736"/>
    </source>
</evidence>
<sequence length="239" mass="28682">MSYNEHKQVLDNSSVVMYIRTSTQEQEPKNQIKACQAINKWGDYILLEEKQSAWQDFKERKEFNKLKDWIIAGKIKHLIVWDLDRVYRSRVKLVQFLELTKNYGCQIHSYNQAWLDNINKIPVPWNEIMYNTMIQIMGYIAEEESNKKSERIKAAIRKRDGKTVSYKGKRWGRKPHPKQFETRVMELYNKGFSLRKIREELKYWDRKGIPRKPSLGLVHKIVSKNRLENHNNNPVPNFR</sequence>
<dbReference type="Gene3D" id="3.40.50.1390">
    <property type="entry name" value="Resolvase, N-terminal catalytic domain"/>
    <property type="match status" value="1"/>
</dbReference>
<dbReference type="GO" id="GO:0000150">
    <property type="term" value="F:DNA strand exchange activity"/>
    <property type="evidence" value="ECO:0007669"/>
    <property type="project" value="InterPro"/>
</dbReference>
<dbReference type="PANTHER" id="PTHR30461">
    <property type="entry name" value="DNA-INVERTASE FROM LAMBDOID PROPHAGE"/>
    <property type="match status" value="1"/>
</dbReference>
<dbReference type="InterPro" id="IPR006119">
    <property type="entry name" value="Resolv_N"/>
</dbReference>
<dbReference type="SUPFAM" id="SSF53041">
    <property type="entry name" value="Resolvase-like"/>
    <property type="match status" value="1"/>
</dbReference>
<dbReference type="SMART" id="SM00857">
    <property type="entry name" value="Resolvase"/>
    <property type="match status" value="1"/>
</dbReference>
<accession>A0A0F9V2Q1</accession>
<name>A0A0F9V2Q1_9ZZZZ</name>
<dbReference type="PANTHER" id="PTHR30461:SF23">
    <property type="entry name" value="DNA RECOMBINASE-RELATED"/>
    <property type="match status" value="1"/>
</dbReference>
<reference evidence="2" key="1">
    <citation type="journal article" date="2015" name="Nature">
        <title>Complex archaea that bridge the gap between prokaryotes and eukaryotes.</title>
        <authorList>
            <person name="Spang A."/>
            <person name="Saw J.H."/>
            <person name="Jorgensen S.L."/>
            <person name="Zaremba-Niedzwiedzka K."/>
            <person name="Martijn J."/>
            <person name="Lind A.E."/>
            <person name="van Eijk R."/>
            <person name="Schleper C."/>
            <person name="Guy L."/>
            <person name="Ettema T.J."/>
        </authorList>
    </citation>
    <scope>NUCLEOTIDE SEQUENCE</scope>
</reference>
<dbReference type="Pfam" id="PF00239">
    <property type="entry name" value="Resolvase"/>
    <property type="match status" value="1"/>
</dbReference>
<dbReference type="InterPro" id="IPR050639">
    <property type="entry name" value="SSR_resolvase"/>
</dbReference>
<proteinExistence type="predicted"/>
<protein>
    <recommendedName>
        <fullName evidence="1">Resolvase/invertase-type recombinase catalytic domain-containing protein</fullName>
    </recommendedName>
</protein>
<comment type="caution">
    <text evidence="2">The sequence shown here is derived from an EMBL/GenBank/DDBJ whole genome shotgun (WGS) entry which is preliminary data.</text>
</comment>
<feature type="domain" description="Resolvase/invertase-type recombinase catalytic" evidence="1">
    <location>
        <begin position="14"/>
        <end position="163"/>
    </location>
</feature>
<dbReference type="EMBL" id="LAZR01000703">
    <property type="protein sequence ID" value="KKN60173.1"/>
    <property type="molecule type" value="Genomic_DNA"/>
</dbReference>
<gene>
    <name evidence="2" type="ORF">LCGC14_0534640</name>
</gene>
<dbReference type="PROSITE" id="PS51736">
    <property type="entry name" value="RECOMBINASES_3"/>
    <property type="match status" value="1"/>
</dbReference>
<dbReference type="AlphaFoldDB" id="A0A0F9V2Q1"/>
<organism evidence="2">
    <name type="scientific">marine sediment metagenome</name>
    <dbReference type="NCBI Taxonomy" id="412755"/>
    <lineage>
        <taxon>unclassified sequences</taxon>
        <taxon>metagenomes</taxon>
        <taxon>ecological metagenomes</taxon>
    </lineage>
</organism>
<dbReference type="InterPro" id="IPR036162">
    <property type="entry name" value="Resolvase-like_N_sf"/>
</dbReference>
<evidence type="ECO:0000313" key="2">
    <source>
        <dbReference type="EMBL" id="KKN60173.1"/>
    </source>
</evidence>